<protein>
    <submittedName>
        <fullName evidence="1">Uncharacterized protein</fullName>
    </submittedName>
</protein>
<name>A0A2P2MXW6_RHIMU</name>
<accession>A0A2P2MXW6</accession>
<proteinExistence type="predicted"/>
<evidence type="ECO:0000313" key="1">
    <source>
        <dbReference type="EMBL" id="MBX35063.1"/>
    </source>
</evidence>
<dbReference type="EMBL" id="GGEC01054579">
    <property type="protein sequence ID" value="MBX35063.1"/>
    <property type="molecule type" value="Transcribed_RNA"/>
</dbReference>
<reference evidence="1" key="1">
    <citation type="submission" date="2018-02" db="EMBL/GenBank/DDBJ databases">
        <title>Rhizophora mucronata_Transcriptome.</title>
        <authorList>
            <person name="Meera S.P."/>
            <person name="Sreeshan A."/>
            <person name="Augustine A."/>
        </authorList>
    </citation>
    <scope>NUCLEOTIDE SEQUENCE</scope>
    <source>
        <tissue evidence="1">Leaf</tissue>
    </source>
</reference>
<organism evidence="1">
    <name type="scientific">Rhizophora mucronata</name>
    <name type="common">Asiatic mangrove</name>
    <dbReference type="NCBI Taxonomy" id="61149"/>
    <lineage>
        <taxon>Eukaryota</taxon>
        <taxon>Viridiplantae</taxon>
        <taxon>Streptophyta</taxon>
        <taxon>Embryophyta</taxon>
        <taxon>Tracheophyta</taxon>
        <taxon>Spermatophyta</taxon>
        <taxon>Magnoliopsida</taxon>
        <taxon>eudicotyledons</taxon>
        <taxon>Gunneridae</taxon>
        <taxon>Pentapetalae</taxon>
        <taxon>rosids</taxon>
        <taxon>fabids</taxon>
        <taxon>Malpighiales</taxon>
        <taxon>Rhizophoraceae</taxon>
        <taxon>Rhizophora</taxon>
    </lineage>
</organism>
<sequence length="14" mass="1465">MEASPPSSCEKVAE</sequence>